<proteinExistence type="predicted"/>
<organism evidence="1 2">
    <name type="scientific">Candidatus Contendobacter odensis Run_B_J11</name>
    <dbReference type="NCBI Taxonomy" id="1400861"/>
    <lineage>
        <taxon>Bacteria</taxon>
        <taxon>Pseudomonadati</taxon>
        <taxon>Pseudomonadota</taxon>
        <taxon>Gammaproteobacteria</taxon>
        <taxon>Candidatus Competibacteraceae</taxon>
        <taxon>Candidatus Contendibacter</taxon>
    </lineage>
</organism>
<dbReference type="Proteomes" id="UP000019184">
    <property type="component" value="Unassembled WGS sequence"/>
</dbReference>
<name>A0A7U7G7I2_9GAMM</name>
<protein>
    <submittedName>
        <fullName evidence="1">Uncharacterized protein</fullName>
    </submittedName>
</protein>
<comment type="caution">
    <text evidence="1">The sequence shown here is derived from an EMBL/GenBank/DDBJ whole genome shotgun (WGS) entry which is preliminary data.</text>
</comment>
<sequence>MYYLILYATKLEAQAPATRCLPWCQEILQCLGADGATMRYFWMDAIAKNLTFYIFFIYALKYGKNPLQPVLYPWIACQEILQC</sequence>
<evidence type="ECO:0000313" key="2">
    <source>
        <dbReference type="Proteomes" id="UP000019184"/>
    </source>
</evidence>
<accession>A0A7U7G7I2</accession>
<keyword evidence="2" id="KW-1185">Reference proteome</keyword>
<evidence type="ECO:0000313" key="1">
    <source>
        <dbReference type="EMBL" id="CDH43227.1"/>
    </source>
</evidence>
<gene>
    <name evidence="1" type="ORF">BN874_1100008</name>
</gene>
<reference evidence="1 2" key="1">
    <citation type="journal article" date="2014" name="ISME J.">
        <title>Candidatus Competibacter-lineage genomes retrieved from metagenomes reveal functional metabolic diversity.</title>
        <authorList>
            <person name="McIlroy S.J."/>
            <person name="Albertsen M."/>
            <person name="Andresen E.K."/>
            <person name="Saunders A.M."/>
            <person name="Kristiansen R."/>
            <person name="Stokholm-Bjerregaard M."/>
            <person name="Nielsen K.L."/>
            <person name="Nielsen P.H."/>
        </authorList>
    </citation>
    <scope>NUCLEOTIDE SEQUENCE [LARGE SCALE GENOMIC DNA]</scope>
    <source>
        <strain evidence="1 2">Run_B_J11</strain>
    </source>
</reference>
<dbReference type="EMBL" id="CBTK010000014">
    <property type="protein sequence ID" value="CDH43227.1"/>
    <property type="molecule type" value="Genomic_DNA"/>
</dbReference>
<dbReference type="AlphaFoldDB" id="A0A7U7G7I2"/>